<proteinExistence type="predicted"/>
<evidence type="ECO:0000313" key="2">
    <source>
        <dbReference type="EMBL" id="JAH92141.1"/>
    </source>
</evidence>
<reference evidence="2" key="1">
    <citation type="submission" date="2014-11" db="EMBL/GenBank/DDBJ databases">
        <authorList>
            <person name="Amaro Gonzalez C."/>
        </authorList>
    </citation>
    <scope>NUCLEOTIDE SEQUENCE</scope>
</reference>
<protein>
    <submittedName>
        <fullName evidence="2">Uncharacterized protein</fullName>
    </submittedName>
</protein>
<keyword evidence="1" id="KW-1133">Transmembrane helix</keyword>
<keyword evidence="1" id="KW-0812">Transmembrane</keyword>
<accession>A0A0E9WPC0</accession>
<keyword evidence="1" id="KW-0472">Membrane</keyword>
<evidence type="ECO:0000256" key="1">
    <source>
        <dbReference type="SAM" id="Phobius"/>
    </source>
</evidence>
<dbReference type="AlphaFoldDB" id="A0A0E9WPC0"/>
<name>A0A0E9WPC0_ANGAN</name>
<organism evidence="2">
    <name type="scientific">Anguilla anguilla</name>
    <name type="common">European freshwater eel</name>
    <name type="synonym">Muraena anguilla</name>
    <dbReference type="NCBI Taxonomy" id="7936"/>
    <lineage>
        <taxon>Eukaryota</taxon>
        <taxon>Metazoa</taxon>
        <taxon>Chordata</taxon>
        <taxon>Craniata</taxon>
        <taxon>Vertebrata</taxon>
        <taxon>Euteleostomi</taxon>
        <taxon>Actinopterygii</taxon>
        <taxon>Neopterygii</taxon>
        <taxon>Teleostei</taxon>
        <taxon>Anguilliformes</taxon>
        <taxon>Anguillidae</taxon>
        <taxon>Anguilla</taxon>
    </lineage>
</organism>
<dbReference type="EMBL" id="GBXM01016436">
    <property type="protein sequence ID" value="JAH92141.1"/>
    <property type="molecule type" value="Transcribed_RNA"/>
</dbReference>
<feature type="transmembrane region" description="Helical" evidence="1">
    <location>
        <begin position="54"/>
        <end position="72"/>
    </location>
</feature>
<sequence>MFLYFLIGKCLPLFKFNYQTAPLHPNPLCVPFNITVNLTAVCRDSTASSLNVMYVFYSCVFFSFNTFAFSAARLV</sequence>
<reference evidence="2" key="2">
    <citation type="journal article" date="2015" name="Fish Shellfish Immunol.">
        <title>Early steps in the European eel (Anguilla anguilla)-Vibrio vulnificus interaction in the gills: Role of the RtxA13 toxin.</title>
        <authorList>
            <person name="Callol A."/>
            <person name="Pajuelo D."/>
            <person name="Ebbesson L."/>
            <person name="Teles M."/>
            <person name="MacKenzie S."/>
            <person name="Amaro C."/>
        </authorList>
    </citation>
    <scope>NUCLEOTIDE SEQUENCE</scope>
</reference>